<evidence type="ECO:0000313" key="1">
    <source>
        <dbReference type="EMBL" id="CAE8722382.1"/>
    </source>
</evidence>
<proteinExistence type="predicted"/>
<feature type="non-terminal residue" evidence="1">
    <location>
        <position position="1"/>
    </location>
</feature>
<protein>
    <recommendedName>
        <fullName evidence="3">HEAT repeat-containing protein 1</fullName>
    </recommendedName>
</protein>
<sequence>SLAPRNFQNCMIAFSRLRYSDLELVERLMMGVRRLLDNHDPISPKTDKSVLFSYTCLDGSEVPADAFRINSLTVILNACEEFRLESPHLDRCYVSMASYVLRSLLRSPPMMRSDSDAADFVAALARAAVGRKRLKAVLDPFLQLLPEVLSNASLRSRARLCEAFNHAGLDVDI</sequence>
<dbReference type="EMBL" id="CAJNNW010034339">
    <property type="protein sequence ID" value="CAE8722382.1"/>
    <property type="molecule type" value="Genomic_DNA"/>
</dbReference>
<gene>
    <name evidence="1" type="ORF">PGLA2088_LOCUS42487</name>
</gene>
<dbReference type="AlphaFoldDB" id="A0A813LCD2"/>
<evidence type="ECO:0008006" key="3">
    <source>
        <dbReference type="Google" id="ProtNLM"/>
    </source>
</evidence>
<organism evidence="1 2">
    <name type="scientific">Polarella glacialis</name>
    <name type="common">Dinoflagellate</name>
    <dbReference type="NCBI Taxonomy" id="89957"/>
    <lineage>
        <taxon>Eukaryota</taxon>
        <taxon>Sar</taxon>
        <taxon>Alveolata</taxon>
        <taxon>Dinophyceae</taxon>
        <taxon>Suessiales</taxon>
        <taxon>Suessiaceae</taxon>
        <taxon>Polarella</taxon>
    </lineage>
</organism>
<comment type="caution">
    <text evidence="1">The sequence shown here is derived from an EMBL/GenBank/DDBJ whole genome shotgun (WGS) entry which is preliminary data.</text>
</comment>
<reference evidence="1" key="1">
    <citation type="submission" date="2021-02" db="EMBL/GenBank/DDBJ databases">
        <authorList>
            <person name="Dougan E. K."/>
            <person name="Rhodes N."/>
            <person name="Thang M."/>
            <person name="Chan C."/>
        </authorList>
    </citation>
    <scope>NUCLEOTIDE SEQUENCE</scope>
</reference>
<evidence type="ECO:0000313" key="2">
    <source>
        <dbReference type="Proteomes" id="UP000626109"/>
    </source>
</evidence>
<accession>A0A813LCD2</accession>
<name>A0A813LCD2_POLGL</name>
<dbReference type="Proteomes" id="UP000626109">
    <property type="component" value="Unassembled WGS sequence"/>
</dbReference>